<dbReference type="GO" id="GO:0016747">
    <property type="term" value="F:acyltransferase activity, transferring groups other than amino-acyl groups"/>
    <property type="evidence" value="ECO:0007669"/>
    <property type="project" value="InterPro"/>
</dbReference>
<feature type="transmembrane region" description="Helical" evidence="1">
    <location>
        <begin position="310"/>
        <end position="329"/>
    </location>
</feature>
<feature type="domain" description="Acyltransferase 3" evidence="2">
    <location>
        <begin position="11"/>
        <end position="331"/>
    </location>
</feature>
<dbReference type="EMBL" id="LZZM01000180">
    <property type="protein sequence ID" value="OOM75832.1"/>
    <property type="molecule type" value="Genomic_DNA"/>
</dbReference>
<dbReference type="InterPro" id="IPR002656">
    <property type="entry name" value="Acyl_transf_3_dom"/>
</dbReference>
<keyword evidence="1" id="KW-0812">Transmembrane</keyword>
<dbReference type="STRING" id="29367.CLPUN_30660"/>
<feature type="transmembrane region" description="Helical" evidence="1">
    <location>
        <begin position="190"/>
        <end position="213"/>
    </location>
</feature>
<keyword evidence="1" id="KW-1133">Transmembrane helix</keyword>
<feature type="transmembrane region" description="Helical" evidence="1">
    <location>
        <begin position="166"/>
        <end position="184"/>
    </location>
</feature>
<accession>A0A1S8TDX6</accession>
<keyword evidence="4" id="KW-1185">Reference proteome</keyword>
<reference evidence="3 4" key="1">
    <citation type="submission" date="2016-05" db="EMBL/GenBank/DDBJ databases">
        <title>Microbial solvent formation.</title>
        <authorList>
            <person name="Poehlein A."/>
            <person name="Montoya Solano J.D."/>
            <person name="Flitsch S."/>
            <person name="Krabben P."/>
            <person name="Duerre P."/>
            <person name="Daniel R."/>
        </authorList>
    </citation>
    <scope>NUCLEOTIDE SEQUENCE [LARGE SCALE GENOMIC DNA]</scope>
    <source>
        <strain evidence="3 4">DSM 2619</strain>
    </source>
</reference>
<feature type="transmembrane region" description="Helical" evidence="1">
    <location>
        <begin position="86"/>
        <end position="105"/>
    </location>
</feature>
<organism evidence="3 4">
    <name type="scientific">Clostridium puniceum</name>
    <dbReference type="NCBI Taxonomy" id="29367"/>
    <lineage>
        <taxon>Bacteria</taxon>
        <taxon>Bacillati</taxon>
        <taxon>Bacillota</taxon>
        <taxon>Clostridia</taxon>
        <taxon>Eubacteriales</taxon>
        <taxon>Clostridiaceae</taxon>
        <taxon>Clostridium</taxon>
    </lineage>
</organism>
<keyword evidence="3" id="KW-0012">Acyltransferase</keyword>
<dbReference type="OrthoDB" id="9807022at2"/>
<dbReference type="AlphaFoldDB" id="A0A1S8TDX6"/>
<evidence type="ECO:0000256" key="1">
    <source>
        <dbReference type="SAM" id="Phobius"/>
    </source>
</evidence>
<protein>
    <submittedName>
        <fullName evidence="3">Acyltransferase family protein</fullName>
    </submittedName>
</protein>
<comment type="caution">
    <text evidence="3">The sequence shown here is derived from an EMBL/GenBank/DDBJ whole genome shotgun (WGS) entry which is preliminary data.</text>
</comment>
<evidence type="ECO:0000313" key="4">
    <source>
        <dbReference type="Proteomes" id="UP000190890"/>
    </source>
</evidence>
<gene>
    <name evidence="3" type="ORF">CLPUN_30660</name>
</gene>
<feature type="transmembrane region" description="Helical" evidence="1">
    <location>
        <begin position="15"/>
        <end position="34"/>
    </location>
</feature>
<feature type="transmembrane region" description="Helical" evidence="1">
    <location>
        <begin position="257"/>
        <end position="276"/>
    </location>
</feature>
<evidence type="ECO:0000313" key="3">
    <source>
        <dbReference type="EMBL" id="OOM75832.1"/>
    </source>
</evidence>
<evidence type="ECO:0000259" key="2">
    <source>
        <dbReference type="Pfam" id="PF01757"/>
    </source>
</evidence>
<proteinExistence type="predicted"/>
<keyword evidence="3" id="KW-0808">Transferase</keyword>
<feature type="transmembrane region" description="Helical" evidence="1">
    <location>
        <begin position="225"/>
        <end position="245"/>
    </location>
</feature>
<dbReference type="Proteomes" id="UP000190890">
    <property type="component" value="Unassembled WGS sequence"/>
</dbReference>
<dbReference type="RefSeq" id="WP_077848136.1">
    <property type="nucleotide sequence ID" value="NZ_LZZM01000180.1"/>
</dbReference>
<name>A0A1S8TDX6_9CLOT</name>
<sequence>MNDDFTIKNTNYCKGIAIILMIIHHLFWNVPGYGVTIGHIALSQRIAVIGKVCVSIFLFLSGFGLYKSIKTEFSIKKFYCEKLYKLYINYIFIVITSIIISIVFFKEKYMNLIGKGFKEIILIILNLTGFQYLIGYPGLNGAWWFVSVILVLYILFPFLKTLVEKYKIKFVIIFFLISCFDIIQLENIKILTIISWGFPFILGVYTAFSNIFIKINQYINKDKKYVKKSILLILLIFSLIIKQILDSQSFIGIKFDYYLSFVIILSVYIFFENILISKKTISFLGKKSSDIYYIHMFISTYYLANSIYNINNVFFMIVSVIILSLLWSFSLDTIRKIIGWNNLIYRGSNRLLSYFCGDKI</sequence>
<dbReference type="Pfam" id="PF01757">
    <property type="entry name" value="Acyl_transf_3"/>
    <property type="match status" value="1"/>
</dbReference>
<feature type="transmembrane region" description="Helical" evidence="1">
    <location>
        <begin position="46"/>
        <end position="66"/>
    </location>
</feature>
<keyword evidence="1" id="KW-0472">Membrane</keyword>
<feature type="transmembrane region" description="Helical" evidence="1">
    <location>
        <begin position="141"/>
        <end position="159"/>
    </location>
</feature>